<keyword evidence="2" id="KW-1185">Reference proteome</keyword>
<sequence>MNHETIAQIRSKMHSEFDLSFCNLTIELFQERLSKTKEIKEKAGINICNWSAHDAGDYFYNLALEKYPAIGIVPIRKSIKGYNYCEIQTESFKLYPILRDNTYVMKNKAVLKIYSIYDDSDSLFPGGSSPISNNDKIPFLLICDKDQVSKSIKSIKVIARYNNSFDEKLSYQIFPIQNINSENSNLRLAPENSPDVLDYLQIRDNKKVKTNEES</sequence>
<protein>
    <submittedName>
        <fullName evidence="1">Uncharacterized protein</fullName>
    </submittedName>
</protein>
<accession>N1VUK8</accession>
<reference evidence="1" key="1">
    <citation type="submission" date="2013-03" db="EMBL/GenBank/DDBJ databases">
        <authorList>
            <person name="Harkins D.M."/>
            <person name="Durkin A.S."/>
            <person name="Brinkac L.M."/>
            <person name="Haft D.H."/>
            <person name="Selengut J.D."/>
            <person name="Sanka R."/>
            <person name="DePew J."/>
            <person name="Purushe J."/>
            <person name="Hartskeerl R.A."/>
            <person name="Ahmed A."/>
            <person name="van der Linden H."/>
            <person name="Goris M.G.A."/>
            <person name="Vinetz J.M."/>
            <person name="Sutton G.G."/>
            <person name="Nierman W.C."/>
            <person name="Fouts D.E."/>
        </authorList>
    </citation>
    <scope>NUCLEOTIDE SEQUENCE [LARGE SCALE GENOMIC DNA]</scope>
    <source>
        <strain evidence="1">LT 11-33</strain>
    </source>
</reference>
<dbReference type="STRING" id="1257025.LEP1GSC203_0324"/>
<evidence type="ECO:0000313" key="2">
    <source>
        <dbReference type="Proteomes" id="UP000012371"/>
    </source>
</evidence>
<evidence type="ECO:0000313" key="1">
    <source>
        <dbReference type="EMBL" id="EMY60695.1"/>
    </source>
</evidence>
<dbReference type="EMBL" id="AOGW02000012">
    <property type="protein sequence ID" value="EMY60695.1"/>
    <property type="molecule type" value="Genomic_DNA"/>
</dbReference>
<gene>
    <name evidence="1" type="ORF">LEP1GSC203_0324</name>
</gene>
<comment type="caution">
    <text evidence="1">The sequence shown here is derived from an EMBL/GenBank/DDBJ whole genome shotgun (WGS) entry which is preliminary data.</text>
</comment>
<name>N1VUK8_9LEPT</name>
<organism evidence="1 2">
    <name type="scientific">Leptospira terpstrae serovar Hualin str. LT 11-33 = ATCC 700639</name>
    <dbReference type="NCBI Taxonomy" id="1257025"/>
    <lineage>
        <taxon>Bacteria</taxon>
        <taxon>Pseudomonadati</taxon>
        <taxon>Spirochaetota</taxon>
        <taxon>Spirochaetia</taxon>
        <taxon>Leptospirales</taxon>
        <taxon>Leptospiraceae</taxon>
        <taxon>Leptospira</taxon>
    </lineage>
</organism>
<dbReference type="AlphaFoldDB" id="N1VUK8"/>
<proteinExistence type="predicted"/>
<dbReference type="Proteomes" id="UP000012371">
    <property type="component" value="Unassembled WGS sequence"/>
</dbReference>
<dbReference type="RefSeq" id="WP_002974806.1">
    <property type="nucleotide sequence ID" value="NZ_AOGW02000012.1"/>
</dbReference>